<dbReference type="EMBL" id="JAPFFF010000028">
    <property type="protein sequence ID" value="KAK8847155.1"/>
    <property type="molecule type" value="Genomic_DNA"/>
</dbReference>
<feature type="compositionally biased region" description="Low complexity" evidence="2">
    <location>
        <begin position="416"/>
        <end position="426"/>
    </location>
</feature>
<reference evidence="3 4" key="1">
    <citation type="submission" date="2024-04" db="EMBL/GenBank/DDBJ databases">
        <title>Tritrichomonas musculus Genome.</title>
        <authorList>
            <person name="Alves-Ferreira E."/>
            <person name="Grigg M."/>
            <person name="Lorenzi H."/>
            <person name="Galac M."/>
        </authorList>
    </citation>
    <scope>NUCLEOTIDE SEQUENCE [LARGE SCALE GENOMIC DNA]</scope>
    <source>
        <strain evidence="3 4">EAF2021</strain>
    </source>
</reference>
<gene>
    <name evidence="3" type="ORF">M9Y10_019738</name>
</gene>
<evidence type="ECO:0000256" key="2">
    <source>
        <dbReference type="SAM" id="MobiDB-lite"/>
    </source>
</evidence>
<comment type="caution">
    <text evidence="3">The sequence shown here is derived from an EMBL/GenBank/DDBJ whole genome shotgun (WGS) entry which is preliminary data.</text>
</comment>
<feature type="coiled-coil region" evidence="1">
    <location>
        <begin position="252"/>
        <end position="345"/>
    </location>
</feature>
<dbReference type="Gene3D" id="1.20.5.1000">
    <property type="entry name" value="arf6 gtpase in complex with a specific effector, jip4"/>
    <property type="match status" value="1"/>
</dbReference>
<keyword evidence="1" id="KW-0175">Coiled coil</keyword>
<protein>
    <submittedName>
        <fullName evidence="3">Uncharacterized protein</fullName>
    </submittedName>
</protein>
<organism evidence="3 4">
    <name type="scientific">Tritrichomonas musculus</name>
    <dbReference type="NCBI Taxonomy" id="1915356"/>
    <lineage>
        <taxon>Eukaryota</taxon>
        <taxon>Metamonada</taxon>
        <taxon>Parabasalia</taxon>
        <taxon>Tritrichomonadida</taxon>
        <taxon>Tritrichomonadidae</taxon>
        <taxon>Tritrichomonas</taxon>
    </lineage>
</organism>
<accession>A0ABR2HH50</accession>
<dbReference type="Proteomes" id="UP001470230">
    <property type="component" value="Unassembled WGS sequence"/>
</dbReference>
<evidence type="ECO:0000313" key="4">
    <source>
        <dbReference type="Proteomes" id="UP001470230"/>
    </source>
</evidence>
<evidence type="ECO:0000313" key="3">
    <source>
        <dbReference type="EMBL" id="KAK8847155.1"/>
    </source>
</evidence>
<name>A0ABR2HH50_9EUKA</name>
<evidence type="ECO:0000256" key="1">
    <source>
        <dbReference type="SAM" id="Coils"/>
    </source>
</evidence>
<proteinExistence type="predicted"/>
<keyword evidence="4" id="KW-1185">Reference proteome</keyword>
<sequence>MNNAQFKIKYHLLQSDSSEEEELEKDLVSIKFYPEQTVQIKYSQLCKHSKLIRNKYLISDVRTKLSKDIQKFQQEKKIDSNNIKSFLQLLQDEDIEMTNDKYFDFYKLSEFFQIKKLTKNLNKYFRENVKDVDFIIQFILNQENPENPQFELEAPMEDTLIYHVDELLKNENIKKLPVSLIYRILEKCNEIPNGELFDLILSSIPTFYVFFGFIDLQKLSDDQFGMLLKSYTNSNSEFKKFFQYLPCNLNFLNELKKKVIELEADNLQLQNKLKTSENIQSQLIDAQSKSDSFQLQINNLNSENFQLKEKVKNLETKNNDLLSQLNHLKNECDELQKRCKKCESMDDDKEEDLFDPFATEKNIKNHSSLGSLQDILAVTKNNNSKNNINWFSFGVQQQANKNDSFGQLQDPFPVDNNNNNNKSNENWFPFGAQKQANSNNDDQFEVIEEEENNDNIQSFQDQFEVIEEEEMNDIFRSLKDPFPVDEKRNENLFPFGGNINNNNDKFASLQDPFPTVSNNDSSNSFQNQSFHVKTPGNYFAFSEGNQSSDPFGTPKEEKDDLFQSSTDHLHAASNKLRSLQDPFEAIEKSNANFGSLQDPFPVDNNYNNQIKNNENWFPFGEQKQANINDKFASLQDPFPTADSNDSSNQFQNQAFFGSEYYSDPFTKY</sequence>
<feature type="region of interest" description="Disordered" evidence="2">
    <location>
        <begin position="416"/>
        <end position="437"/>
    </location>
</feature>